<sequence>MKGTTTTAQQQHKKERKPFIWQDHMTEVRELFRRVERVKRRGFSGFSTWADDSPTAETLSKNRLRRRRAQFAVDLTHLNYKEEPFESLTHIHNIRGMCSRIQRQDSVTERKKKDVDLDSRPALLRRPISTATHNNTRRHCKAKSADSLHGSRPYSAPITDLGPAPLSYCRPKPTVLYDISHKPSTTPFVRGLRSSINSDRPPSNSSCIPLHQCQNFGGGYETPMGATSHRSLKSLQKSPDSCHSQGTPRSLSISSEPSGRQQDCKAAYQASQHLKKHSSVKWRGAAASDSHLLDSLPLERLKLETGSLQFGKQPSFLTRSQEHQSSRSKEEIILDYNSSHLKSTVAGDSPRETTKADRGVISLPERHFSPVKLENLMKQAAEERPFSSLGGRQQQQQQQQHREMHASELGPLKQTVKFSSQSQRPESRKSNHDARPKLGEMLVESAWVERNLQKVLMEPPHMDESGDKEEVTSATISGGHSEGGAELAEDSHVLIKHSSDPYADFRQSMLSMIRDECLQERHVEMEELFQYYLDLNPIVHHEVLKRVITDIRRDILAEKT</sequence>
<feature type="region of interest" description="Disordered" evidence="6">
    <location>
        <begin position="180"/>
        <end position="263"/>
    </location>
</feature>
<dbReference type="InterPro" id="IPR038933">
    <property type="entry name" value="Ovate"/>
</dbReference>
<evidence type="ECO:0000256" key="1">
    <source>
        <dbReference type="ARBA" id="ARBA00004123"/>
    </source>
</evidence>
<name>A0ABP1B1W4_9BRYO</name>
<evidence type="ECO:0000256" key="3">
    <source>
        <dbReference type="ARBA" id="ARBA00023015"/>
    </source>
</evidence>
<evidence type="ECO:0000256" key="6">
    <source>
        <dbReference type="SAM" id="MobiDB-lite"/>
    </source>
</evidence>
<evidence type="ECO:0000256" key="4">
    <source>
        <dbReference type="ARBA" id="ARBA00023163"/>
    </source>
</evidence>
<dbReference type="Proteomes" id="UP001497522">
    <property type="component" value="Chromosome 18"/>
</dbReference>
<feature type="domain" description="OVATE" evidence="7">
    <location>
        <begin position="494"/>
        <end position="554"/>
    </location>
</feature>
<organism evidence="8 9">
    <name type="scientific">Sphagnum jensenii</name>
    <dbReference type="NCBI Taxonomy" id="128206"/>
    <lineage>
        <taxon>Eukaryota</taxon>
        <taxon>Viridiplantae</taxon>
        <taxon>Streptophyta</taxon>
        <taxon>Embryophyta</taxon>
        <taxon>Bryophyta</taxon>
        <taxon>Sphagnophytina</taxon>
        <taxon>Sphagnopsida</taxon>
        <taxon>Sphagnales</taxon>
        <taxon>Sphagnaceae</taxon>
        <taxon>Sphagnum</taxon>
    </lineage>
</organism>
<feature type="compositionally biased region" description="Basic and acidic residues" evidence="6">
    <location>
        <begin position="425"/>
        <end position="437"/>
    </location>
</feature>
<dbReference type="PROSITE" id="PS51754">
    <property type="entry name" value="OVATE"/>
    <property type="match status" value="1"/>
</dbReference>
<evidence type="ECO:0000256" key="5">
    <source>
        <dbReference type="ARBA" id="ARBA00023242"/>
    </source>
</evidence>
<evidence type="ECO:0000313" key="9">
    <source>
        <dbReference type="Proteomes" id="UP001497522"/>
    </source>
</evidence>
<reference evidence="8" key="1">
    <citation type="submission" date="2024-03" db="EMBL/GenBank/DDBJ databases">
        <authorList>
            <consortium name="ELIXIR-Norway"/>
            <consortium name="Elixir Norway"/>
        </authorList>
    </citation>
    <scope>NUCLEOTIDE SEQUENCE</scope>
</reference>
<evidence type="ECO:0000313" key="8">
    <source>
        <dbReference type="EMBL" id="CAK9868930.1"/>
    </source>
</evidence>
<feature type="compositionally biased region" description="Polar residues" evidence="6">
    <location>
        <begin position="233"/>
        <end position="261"/>
    </location>
</feature>
<evidence type="ECO:0000256" key="2">
    <source>
        <dbReference type="ARBA" id="ARBA00022491"/>
    </source>
</evidence>
<keyword evidence="5" id="KW-0539">Nucleus</keyword>
<keyword evidence="2" id="KW-0678">Repressor</keyword>
<evidence type="ECO:0000259" key="7">
    <source>
        <dbReference type="PROSITE" id="PS51754"/>
    </source>
</evidence>
<keyword evidence="3" id="KW-0805">Transcription regulation</keyword>
<protein>
    <recommendedName>
        <fullName evidence="7">OVATE domain-containing protein</fullName>
    </recommendedName>
</protein>
<dbReference type="EMBL" id="OZ023719">
    <property type="protein sequence ID" value="CAK9868930.1"/>
    <property type="molecule type" value="Genomic_DNA"/>
</dbReference>
<comment type="subcellular location">
    <subcellularLocation>
        <location evidence="1">Nucleus</location>
    </subcellularLocation>
</comment>
<dbReference type="Pfam" id="PF04844">
    <property type="entry name" value="Ovate"/>
    <property type="match status" value="1"/>
</dbReference>
<dbReference type="PANTHER" id="PTHR33057">
    <property type="entry name" value="TRANSCRIPTION REPRESSOR OFP7-RELATED"/>
    <property type="match status" value="1"/>
</dbReference>
<dbReference type="PANTHER" id="PTHR33057:SF70">
    <property type="entry name" value="TRANSCRIPTION REPRESSOR-RELATED"/>
    <property type="match status" value="1"/>
</dbReference>
<dbReference type="NCBIfam" id="TIGR01568">
    <property type="entry name" value="A_thal_3678"/>
    <property type="match status" value="1"/>
</dbReference>
<accession>A0ABP1B1W4</accession>
<feature type="region of interest" description="Disordered" evidence="6">
    <location>
        <begin position="128"/>
        <end position="154"/>
    </location>
</feature>
<dbReference type="InterPro" id="IPR006458">
    <property type="entry name" value="Ovate_C"/>
</dbReference>
<proteinExistence type="predicted"/>
<gene>
    <name evidence="8" type="ORF">CSSPJE1EN2_LOCUS11819</name>
</gene>
<feature type="compositionally biased region" description="Polar residues" evidence="6">
    <location>
        <begin position="194"/>
        <end position="215"/>
    </location>
</feature>
<keyword evidence="9" id="KW-1185">Reference proteome</keyword>
<keyword evidence="4" id="KW-0804">Transcription</keyword>
<feature type="region of interest" description="Disordered" evidence="6">
    <location>
        <begin position="381"/>
        <end position="437"/>
    </location>
</feature>